<feature type="compositionally biased region" description="Polar residues" evidence="1">
    <location>
        <begin position="1"/>
        <end position="30"/>
    </location>
</feature>
<name>A0A101M4M2_PICGL</name>
<proteinExistence type="predicted"/>
<reference evidence="2" key="1">
    <citation type="journal article" date="2015" name="Genome Biol. Evol.">
        <title>Organellar Genomes of White Spruce (Picea glauca): Assembly and Annotation.</title>
        <authorList>
            <person name="Jackman S.D."/>
            <person name="Warren R.L."/>
            <person name="Gibb E.A."/>
            <person name="Vandervalk B.P."/>
            <person name="Mohamadi H."/>
            <person name="Chu J."/>
            <person name="Raymond A."/>
            <person name="Pleasance S."/>
            <person name="Coope R."/>
            <person name="Wildung M.R."/>
            <person name="Ritland C.E."/>
            <person name="Bousquet J."/>
            <person name="Jones S.J."/>
            <person name="Bohlmann J."/>
            <person name="Birol I."/>
        </authorList>
    </citation>
    <scope>NUCLEOTIDE SEQUENCE [LARGE SCALE GENOMIC DNA]</scope>
    <source>
        <tissue evidence="2">Flushing bud</tissue>
    </source>
</reference>
<feature type="compositionally biased region" description="Polar residues" evidence="1">
    <location>
        <begin position="38"/>
        <end position="50"/>
    </location>
</feature>
<organism evidence="2">
    <name type="scientific">Picea glauca</name>
    <name type="common">White spruce</name>
    <name type="synonym">Pinus glauca</name>
    <dbReference type="NCBI Taxonomy" id="3330"/>
    <lineage>
        <taxon>Eukaryota</taxon>
        <taxon>Viridiplantae</taxon>
        <taxon>Streptophyta</taxon>
        <taxon>Embryophyta</taxon>
        <taxon>Tracheophyta</taxon>
        <taxon>Spermatophyta</taxon>
        <taxon>Pinopsida</taxon>
        <taxon>Pinidae</taxon>
        <taxon>Conifers I</taxon>
        <taxon>Pinales</taxon>
        <taxon>Pinaceae</taxon>
        <taxon>Picea</taxon>
    </lineage>
</organism>
<dbReference type="EMBL" id="LKAM01000001">
    <property type="protein sequence ID" value="KUM50787.1"/>
    <property type="molecule type" value="Genomic_DNA"/>
</dbReference>
<keyword evidence="2" id="KW-0496">Mitochondrion</keyword>
<geneLocation type="mitochondrion" evidence="2"/>
<evidence type="ECO:0000313" key="2">
    <source>
        <dbReference type="EMBL" id="KUM50787.1"/>
    </source>
</evidence>
<dbReference type="AlphaFoldDB" id="A0A101M4M2"/>
<sequence length="68" mass="7519">MSSNTCYVYTKDAGQSNSTSSRYQSDQSGLAAQVHSELVQQREGSGRSRFSITELSEGKLLCLPENHY</sequence>
<gene>
    <name evidence="2" type="ORF">ABT39_MTgene631</name>
</gene>
<feature type="region of interest" description="Disordered" evidence="1">
    <location>
        <begin position="1"/>
        <end position="50"/>
    </location>
</feature>
<protein>
    <submittedName>
        <fullName evidence="2">Uncharacterized protein</fullName>
    </submittedName>
</protein>
<evidence type="ECO:0000256" key="1">
    <source>
        <dbReference type="SAM" id="MobiDB-lite"/>
    </source>
</evidence>
<comment type="caution">
    <text evidence="2">The sequence shown here is derived from an EMBL/GenBank/DDBJ whole genome shotgun (WGS) entry which is preliminary data.</text>
</comment>
<accession>A0A101M4M2</accession>